<evidence type="ECO:0000313" key="2">
    <source>
        <dbReference type="Proteomes" id="UP000188637"/>
    </source>
</evidence>
<name>A0ACC8X8M8_9FIRM</name>
<comment type="caution">
    <text evidence="1">The sequence shown here is derived from an EMBL/GenBank/DDBJ whole genome shotgun (WGS) entry which is preliminary data.</text>
</comment>
<reference evidence="1" key="1">
    <citation type="submission" date="2016-08" db="EMBL/GenBank/DDBJ databases">
        <authorList>
            <person name="Ngugi D.K."/>
            <person name="Miyake S."/>
            <person name="Stingl U."/>
        </authorList>
    </citation>
    <scope>NUCLEOTIDE SEQUENCE</scope>
    <source>
        <strain evidence="1">SCG-D08WGA-EpuloA1</strain>
    </source>
</reference>
<gene>
    <name evidence="1" type="ORF">AN640_02595</name>
</gene>
<keyword evidence="2" id="KW-1185">Reference proteome</keyword>
<sequence>MKKRALISVSDKTGVVEFARDLKDLGFEIISTGGTSKVLAENGIDVIGISEITDFPECLDGRVKTLHPNIYAGILAVRDNKEHMTQIETLNVQTIDIVAINLYPFKETILKENPSFEEAIENIDIGGPSMIRASAKNWQDVAVIVDPMDYAKVIQELKAGNISRETKLDLAIKVFEYTSAYDTLICNYLQNSRGSKSSLPNKFTVTYEKVQDLRYGENSHQQASFYKEIGNFKNTLAYAKQLHGKELSFNNINDANATLDIIKEFGYDQPVAVAVKHANPCGVGIGKTLIEAYTKCYEADPISIFGGIVALNREVDEQTAMELSKIFLEIIIAPSFSKEAMEILTKKLNLRLLELNDLAVPNSNILDFKKVAGGLLVQNLDTHLYDEEILEVVTKRKPTKEEMEQLIFAWKVVKHVKSNGIALVKNNATIGIGPGQTNRITALELAISYAKDNVKGSVMGSDAFFPFDDCVRLAGKSGITAIIQPGGSIRDEDSIKACDELDIAMVFTKMRHFKH</sequence>
<evidence type="ECO:0000313" key="1">
    <source>
        <dbReference type="EMBL" id="ONI38381.1"/>
    </source>
</evidence>
<dbReference type="Proteomes" id="UP000188637">
    <property type="component" value="Unassembled WGS sequence"/>
</dbReference>
<proteinExistence type="predicted"/>
<accession>A0ACC8X8M8</accession>
<protein>
    <submittedName>
        <fullName evidence="1">Bifunctional phosphoribosylaminoimidazolecarboxamide formyltransferase/IMP cyclohydrolase</fullName>
    </submittedName>
</protein>
<dbReference type="EMBL" id="LJHD01000292">
    <property type="protein sequence ID" value="ONI38381.1"/>
    <property type="molecule type" value="Genomic_DNA"/>
</dbReference>
<organism evidence="1 2">
    <name type="scientific">Candidatus Epulonipiscium fishelsonii</name>
    <dbReference type="NCBI Taxonomy" id="77094"/>
    <lineage>
        <taxon>Bacteria</taxon>
        <taxon>Bacillati</taxon>
        <taxon>Bacillota</taxon>
        <taxon>Clostridia</taxon>
        <taxon>Lachnospirales</taxon>
        <taxon>Lachnospiraceae</taxon>
        <taxon>Candidatus Epulonipiscium</taxon>
    </lineage>
</organism>